<evidence type="ECO:0000313" key="9">
    <source>
        <dbReference type="Proteomes" id="UP000629025"/>
    </source>
</evidence>
<evidence type="ECO:0000256" key="1">
    <source>
        <dbReference type="ARBA" id="ARBA00022448"/>
    </source>
</evidence>
<keyword evidence="6" id="KW-1003">Cell membrane</keyword>
<dbReference type="RefSeq" id="WP_188749554.1">
    <property type="nucleotide sequence ID" value="NZ_BMIJ01000006.1"/>
</dbReference>
<dbReference type="NCBIfam" id="NF002519">
    <property type="entry name" value="PRK01908.1"/>
    <property type="match status" value="1"/>
</dbReference>
<keyword evidence="1 6" id="KW-0813">Transport</keyword>
<gene>
    <name evidence="6" type="primary">rnfG</name>
    <name evidence="8" type="ORF">GCM10011352_28810</name>
</gene>
<evidence type="ECO:0000256" key="4">
    <source>
        <dbReference type="ARBA" id="ARBA00022643"/>
    </source>
</evidence>
<evidence type="ECO:0000259" key="7">
    <source>
        <dbReference type="SMART" id="SM00900"/>
    </source>
</evidence>
<keyword evidence="5 6" id="KW-0249">Electron transport</keyword>
<dbReference type="Proteomes" id="UP000629025">
    <property type="component" value="Unassembled WGS sequence"/>
</dbReference>
<evidence type="ECO:0000256" key="3">
    <source>
        <dbReference type="ARBA" id="ARBA00022630"/>
    </source>
</evidence>
<evidence type="ECO:0000256" key="2">
    <source>
        <dbReference type="ARBA" id="ARBA00022553"/>
    </source>
</evidence>
<dbReference type="HAMAP" id="MF_00479">
    <property type="entry name" value="RsxG_RnfG"/>
    <property type="match status" value="1"/>
</dbReference>
<keyword evidence="6" id="KW-1133">Transmembrane helix</keyword>
<comment type="caution">
    <text evidence="8">The sequence shown here is derived from an EMBL/GenBank/DDBJ whole genome shotgun (WGS) entry which is preliminary data.</text>
</comment>
<dbReference type="PIRSF" id="PIRSF006091">
    <property type="entry name" value="E_trnsport_RnfG"/>
    <property type="match status" value="1"/>
</dbReference>
<reference evidence="9" key="1">
    <citation type="journal article" date="2019" name="Int. J. Syst. Evol. Microbiol.">
        <title>The Global Catalogue of Microorganisms (GCM) 10K type strain sequencing project: providing services to taxonomists for standard genome sequencing and annotation.</title>
        <authorList>
            <consortium name="The Broad Institute Genomics Platform"/>
            <consortium name="The Broad Institute Genome Sequencing Center for Infectious Disease"/>
            <person name="Wu L."/>
            <person name="Ma J."/>
        </authorList>
    </citation>
    <scope>NUCLEOTIDE SEQUENCE [LARGE SCALE GENOMIC DNA]</scope>
    <source>
        <strain evidence="9">CGMCC 1.15341</strain>
    </source>
</reference>
<organism evidence="8 9">
    <name type="scientific">Marinobacterium zhoushanense</name>
    <dbReference type="NCBI Taxonomy" id="1679163"/>
    <lineage>
        <taxon>Bacteria</taxon>
        <taxon>Pseudomonadati</taxon>
        <taxon>Pseudomonadota</taxon>
        <taxon>Gammaproteobacteria</taxon>
        <taxon>Oceanospirillales</taxon>
        <taxon>Oceanospirillaceae</taxon>
        <taxon>Marinobacterium</taxon>
    </lineage>
</organism>
<feature type="modified residue" description="FMN phosphoryl threonine" evidence="6">
    <location>
        <position position="178"/>
    </location>
</feature>
<feature type="domain" description="FMN-binding" evidence="7">
    <location>
        <begin position="103"/>
        <end position="195"/>
    </location>
</feature>
<keyword evidence="2 6" id="KW-0597">Phosphoprotein</keyword>
<keyword evidence="9" id="KW-1185">Reference proteome</keyword>
<comment type="function">
    <text evidence="6">Part of a membrane-bound complex that couples electron transfer with translocation of ions across the membrane.</text>
</comment>
<accession>A0ABQ1KJB1</accession>
<comment type="subcellular location">
    <subcellularLocation>
        <location evidence="6">Cell inner membrane</location>
        <topology evidence="6">Single-pass membrane protein</topology>
    </subcellularLocation>
</comment>
<evidence type="ECO:0000256" key="6">
    <source>
        <dbReference type="HAMAP-Rule" id="MF_00479"/>
    </source>
</evidence>
<dbReference type="InterPro" id="IPR010209">
    <property type="entry name" value="Ion_transpt_RnfG/RsxG"/>
</dbReference>
<comment type="cofactor">
    <cofactor evidence="6">
        <name>FMN</name>
        <dbReference type="ChEBI" id="CHEBI:58210"/>
    </cofactor>
</comment>
<dbReference type="PANTHER" id="PTHR36118:SF1">
    <property type="entry name" value="ION-TRANSLOCATING OXIDOREDUCTASE COMPLEX SUBUNIT G"/>
    <property type="match status" value="1"/>
</dbReference>
<dbReference type="Pfam" id="PF04205">
    <property type="entry name" value="FMN_bind"/>
    <property type="match status" value="1"/>
</dbReference>
<comment type="subunit">
    <text evidence="6">The complex is composed of six subunits: RnfA, RnfB, RnfC, RnfD, RnfE and RnfG.</text>
</comment>
<evidence type="ECO:0000313" key="8">
    <source>
        <dbReference type="EMBL" id="GGC00898.1"/>
    </source>
</evidence>
<keyword evidence="6" id="KW-0812">Transmembrane</keyword>
<sequence length="212" mass="22960">MAEMLSAVRRSTLGIGIFAIVTAGVIAATQVATKERIEANIAEAEAKALYEILPRSLDDRLHEHRLDIEPTPELGLEQTHHAWQAIVDNEVHGIILQVTAPDGYSGDIHLLVGINRDESLAGIRVTSHKETPGLGDKIEPSKSNWLDGFIGQTMDGANDSSWAVKKDGGRFDQFTGATITPRAVVNAAGRAIHYFRAHKAQLLTPVAKQGDE</sequence>
<dbReference type="NCBIfam" id="TIGR01947">
    <property type="entry name" value="rnfG"/>
    <property type="match status" value="1"/>
</dbReference>
<protein>
    <recommendedName>
        <fullName evidence="6">Ion-translocating oxidoreductase complex subunit G</fullName>
        <ecNumber evidence="6">7.-.-.-</ecNumber>
    </recommendedName>
    <alternativeName>
        <fullName evidence="6">Rnf electron transport complex subunit G</fullName>
    </alternativeName>
</protein>
<keyword evidence="6" id="KW-0997">Cell inner membrane</keyword>
<evidence type="ECO:0000256" key="5">
    <source>
        <dbReference type="ARBA" id="ARBA00022982"/>
    </source>
</evidence>
<dbReference type="SMART" id="SM00900">
    <property type="entry name" value="FMN_bind"/>
    <property type="match status" value="1"/>
</dbReference>
<dbReference type="InterPro" id="IPR007329">
    <property type="entry name" value="FMN-bd"/>
</dbReference>
<dbReference type="EC" id="7.-.-.-" evidence="6"/>
<dbReference type="EMBL" id="BMIJ01000006">
    <property type="protein sequence ID" value="GGC00898.1"/>
    <property type="molecule type" value="Genomic_DNA"/>
</dbReference>
<dbReference type="PANTHER" id="PTHR36118">
    <property type="entry name" value="ION-TRANSLOCATING OXIDOREDUCTASE COMPLEX SUBUNIT G"/>
    <property type="match status" value="1"/>
</dbReference>
<name>A0ABQ1KJB1_9GAMM</name>
<keyword evidence="4 6" id="KW-0288">FMN</keyword>
<proteinExistence type="inferred from homology"/>
<keyword evidence="6" id="KW-0472">Membrane</keyword>
<keyword evidence="3 6" id="KW-0285">Flavoprotein</keyword>
<keyword evidence="6" id="KW-1278">Translocase</keyword>
<comment type="similarity">
    <text evidence="6">Belongs to the RnfG family.</text>
</comment>